<name>A0A066X2Y3_COLSU</name>
<dbReference type="AlphaFoldDB" id="A0A066X2Y3"/>
<accession>A0A066X2Y3</accession>
<sequence>LILDPGEFVERSLEDGQDILAKEEAVDYVEETLQPMLNVITDDFKNVHNHRQRSFHVKYMENLLNIGDVPVDLHFIEVAFSSTWALDVLQAIFSDLKARKLSGNSVDAFDICSIVYKTGWNDMPTLLSQGRDGEISGTSARKHLRSLHEPNCIISHVARTIENEQKSRVGRAKPTHGDANGSFGASLILERQSNDGKIKTEAQANNRPTETMNLDWSTLADVVSVMVPLLCTQSSVLGYLDLAELLLGIGSFTSFINIGSLPTINFSAFVSLRTRSYGEQIQTSIHDIDFRPLSRCLLAQGRLYTWNGGPSVGATEAPSTRTWAELPLDNRQKAVHEAEIKLKKLERTVRSWVIEEKVIVVMLRAFVVKIMALCGALVVGGILAGILLGERLQGVDPFNITTLAWVLAGFIILVAKSLFVSEWPWRDFLRGRVPCRSVSELHTVTGVDEQDIMEYLLAKEPYTILITKGPFNRTFTRRSNEGFSIDAKMELHTLVASGIIVLKVATQMGPALVCLDIRRGASGRSVIEHSDGPEDDEQLVGCFDFPEAFDKEDEVPLQTLSKERTKPYPANRSPLFIICLPGKQPAHPTYAIIGQHRFEQLLKEKLLPAAYCAYLDELNCLYALMKEDRRMLSNGSSPVVFHLLIPAWYKIDVKEPLHFPDELQPLRIAGMRHSGKPLVSFNLPASQENLLDGVANVLDPEGHNMRAEIADAATFLVGGGWGTNGVCLATGVFLGGITGLGALVVIPVWFGGFMSVGAPAAAYAAQTIHGALRENAPRIIGSDDRLARRSC</sequence>
<proteinExistence type="predicted"/>
<reference evidence="4" key="1">
    <citation type="journal article" date="2014" name="Genome Announc.">
        <title>Draft genome sequence of Colletotrichum sublineola, a destructive pathogen of cultivated sorghum.</title>
        <authorList>
            <person name="Baroncelli R."/>
            <person name="Sanz-Martin J.M."/>
            <person name="Rech G.E."/>
            <person name="Sukno S.A."/>
            <person name="Thon M.R."/>
        </authorList>
    </citation>
    <scope>NUCLEOTIDE SEQUENCE [LARGE SCALE GENOMIC DNA]</scope>
    <source>
        <strain evidence="4">TX430BB</strain>
    </source>
</reference>
<feature type="transmembrane region" description="Helical" evidence="2">
    <location>
        <begin position="366"/>
        <end position="388"/>
    </location>
</feature>
<organism evidence="3 4">
    <name type="scientific">Colletotrichum sublineola</name>
    <name type="common">Sorghum anthracnose fungus</name>
    <dbReference type="NCBI Taxonomy" id="1173701"/>
    <lineage>
        <taxon>Eukaryota</taxon>
        <taxon>Fungi</taxon>
        <taxon>Dikarya</taxon>
        <taxon>Ascomycota</taxon>
        <taxon>Pezizomycotina</taxon>
        <taxon>Sordariomycetes</taxon>
        <taxon>Hypocreomycetidae</taxon>
        <taxon>Glomerellales</taxon>
        <taxon>Glomerellaceae</taxon>
        <taxon>Colletotrichum</taxon>
        <taxon>Colletotrichum graminicola species complex</taxon>
    </lineage>
</organism>
<comment type="caution">
    <text evidence="3">The sequence shown here is derived from an EMBL/GenBank/DDBJ whole genome shotgun (WGS) entry which is preliminary data.</text>
</comment>
<evidence type="ECO:0000313" key="4">
    <source>
        <dbReference type="Proteomes" id="UP000027238"/>
    </source>
</evidence>
<feature type="coiled-coil region" evidence="1">
    <location>
        <begin position="328"/>
        <end position="355"/>
    </location>
</feature>
<dbReference type="HOGENOM" id="CLU_355123_0_0_1"/>
<dbReference type="STRING" id="1173701.A0A066X2Y3"/>
<keyword evidence="2" id="KW-0812">Transmembrane</keyword>
<keyword evidence="4" id="KW-1185">Reference proteome</keyword>
<keyword evidence="2" id="KW-1133">Transmembrane helix</keyword>
<dbReference type="Proteomes" id="UP000027238">
    <property type="component" value="Unassembled WGS sequence"/>
</dbReference>
<protein>
    <submittedName>
        <fullName evidence="3">Uncharacterized protein</fullName>
    </submittedName>
</protein>
<dbReference type="eggNOG" id="ENOG502SPY1">
    <property type="taxonomic scope" value="Eukaryota"/>
</dbReference>
<feature type="transmembrane region" description="Helical" evidence="2">
    <location>
        <begin position="726"/>
        <end position="750"/>
    </location>
</feature>
<gene>
    <name evidence="3" type="ORF">CSUB01_11836</name>
</gene>
<feature type="non-terminal residue" evidence="3">
    <location>
        <position position="1"/>
    </location>
</feature>
<evidence type="ECO:0000256" key="2">
    <source>
        <dbReference type="SAM" id="Phobius"/>
    </source>
</evidence>
<feature type="transmembrane region" description="Helical" evidence="2">
    <location>
        <begin position="400"/>
        <end position="420"/>
    </location>
</feature>
<dbReference type="OrthoDB" id="5419219at2759"/>
<dbReference type="EMBL" id="JMSE01001217">
    <property type="protein sequence ID" value="KDN63503.1"/>
    <property type="molecule type" value="Genomic_DNA"/>
</dbReference>
<evidence type="ECO:0000313" key="3">
    <source>
        <dbReference type="EMBL" id="KDN63503.1"/>
    </source>
</evidence>
<evidence type="ECO:0000256" key="1">
    <source>
        <dbReference type="SAM" id="Coils"/>
    </source>
</evidence>
<keyword evidence="2" id="KW-0472">Membrane</keyword>
<keyword evidence="1" id="KW-0175">Coiled coil</keyword>